<dbReference type="Proteomes" id="UP001458880">
    <property type="component" value="Unassembled WGS sequence"/>
</dbReference>
<accession>A0AAW1LF90</accession>
<sequence length="426" mass="48764">MDKVFDSVNSAKLTSDPGKPLRCVTSSTSPHHEFWTEAIKIRSHGIRNVYPSCQSFGFSFKALLICQTSNWTSRGGNYEEDGTFRLDILSDLVSGTESAVVHIPVEDVATFIDVPRDLNYSLIKRGTLTYIARYIAKQLQKYSKNCATCRGDLIGDLRALSIEDKFIIENWEYRRYSLRSPATNFNKIFHECIFVLRAVISRRPAKKTEFLPPHAEERLNFAINNLQRDWSAVIFTDEKVFSTSQQSRKLVWRPNGTRFEPNNIAPVRRSSRISLAYWGWISSAGPGEIARIDTKMNAEQYIRVLEDILIPSVRAIYPAPAPIVICASASFENMSQRKHLTNKELEEILSKIESEGVDVYDEESDYEWCSDDEEDMETVSETVENIDDYFDRAELEREDSNDNIDEKCTTLMTQPVAVKLEVVIQF</sequence>
<protein>
    <submittedName>
        <fullName evidence="1">Uncharacterized protein</fullName>
    </submittedName>
</protein>
<evidence type="ECO:0000313" key="1">
    <source>
        <dbReference type="EMBL" id="KAK9732053.1"/>
    </source>
</evidence>
<gene>
    <name evidence="1" type="ORF">QE152_g13211</name>
</gene>
<dbReference type="GO" id="GO:0003676">
    <property type="term" value="F:nucleic acid binding"/>
    <property type="evidence" value="ECO:0007669"/>
    <property type="project" value="InterPro"/>
</dbReference>
<comment type="caution">
    <text evidence="1">The sequence shown here is derived from an EMBL/GenBank/DDBJ whole genome shotgun (WGS) entry which is preliminary data.</text>
</comment>
<reference evidence="1 2" key="1">
    <citation type="journal article" date="2024" name="BMC Genomics">
        <title>De novo assembly and annotation of Popillia japonica's genome with initial clues to its potential as an invasive pest.</title>
        <authorList>
            <person name="Cucini C."/>
            <person name="Boschi S."/>
            <person name="Funari R."/>
            <person name="Cardaioli E."/>
            <person name="Iannotti N."/>
            <person name="Marturano G."/>
            <person name="Paoli F."/>
            <person name="Bruttini M."/>
            <person name="Carapelli A."/>
            <person name="Frati F."/>
            <person name="Nardi F."/>
        </authorList>
    </citation>
    <scope>NUCLEOTIDE SEQUENCE [LARGE SCALE GENOMIC DNA]</scope>
    <source>
        <strain evidence="1">DMR45628</strain>
    </source>
</reference>
<dbReference type="Gene3D" id="3.30.420.10">
    <property type="entry name" value="Ribonuclease H-like superfamily/Ribonuclease H"/>
    <property type="match status" value="1"/>
</dbReference>
<name>A0AAW1LF90_POPJA</name>
<proteinExistence type="predicted"/>
<dbReference type="AlphaFoldDB" id="A0AAW1LF90"/>
<evidence type="ECO:0000313" key="2">
    <source>
        <dbReference type="Proteomes" id="UP001458880"/>
    </source>
</evidence>
<dbReference type="EMBL" id="JASPKY010000123">
    <property type="protein sequence ID" value="KAK9732053.1"/>
    <property type="molecule type" value="Genomic_DNA"/>
</dbReference>
<dbReference type="InterPro" id="IPR036397">
    <property type="entry name" value="RNaseH_sf"/>
</dbReference>
<organism evidence="1 2">
    <name type="scientific">Popillia japonica</name>
    <name type="common">Japanese beetle</name>
    <dbReference type="NCBI Taxonomy" id="7064"/>
    <lineage>
        <taxon>Eukaryota</taxon>
        <taxon>Metazoa</taxon>
        <taxon>Ecdysozoa</taxon>
        <taxon>Arthropoda</taxon>
        <taxon>Hexapoda</taxon>
        <taxon>Insecta</taxon>
        <taxon>Pterygota</taxon>
        <taxon>Neoptera</taxon>
        <taxon>Endopterygota</taxon>
        <taxon>Coleoptera</taxon>
        <taxon>Polyphaga</taxon>
        <taxon>Scarabaeiformia</taxon>
        <taxon>Scarabaeidae</taxon>
        <taxon>Rutelinae</taxon>
        <taxon>Popillia</taxon>
    </lineage>
</organism>
<keyword evidence="2" id="KW-1185">Reference proteome</keyword>